<evidence type="ECO:0000256" key="1">
    <source>
        <dbReference type="RuleBase" id="RU003651"/>
    </source>
</evidence>
<comment type="caution">
    <text evidence="3">The sequence shown here is derived from an EMBL/GenBank/DDBJ whole genome shotgun (WGS) entry which is preliminary data.</text>
</comment>
<name>A0A229TBQ2_9PSEU</name>
<dbReference type="AlphaFoldDB" id="A0A229TBQ2"/>
<dbReference type="Pfam" id="PF00004">
    <property type="entry name" value="AAA"/>
    <property type="match status" value="1"/>
</dbReference>
<dbReference type="SMART" id="SM00382">
    <property type="entry name" value="AAA"/>
    <property type="match status" value="1"/>
</dbReference>
<evidence type="ECO:0000313" key="4">
    <source>
        <dbReference type="Proteomes" id="UP000215199"/>
    </source>
</evidence>
<organism evidence="3 4">
    <name type="scientific">Amycolatopsis vastitatis</name>
    <dbReference type="NCBI Taxonomy" id="1905142"/>
    <lineage>
        <taxon>Bacteria</taxon>
        <taxon>Bacillati</taxon>
        <taxon>Actinomycetota</taxon>
        <taxon>Actinomycetes</taxon>
        <taxon>Pseudonocardiales</taxon>
        <taxon>Pseudonocardiaceae</taxon>
        <taxon>Amycolatopsis</taxon>
    </lineage>
</organism>
<sequence length="599" mass="65697">MSTGIRLRLEIRRPGDRIEFFGTARDKPLGEALRDSPCRPLDPVPDAWAGLPIGDFDFEFVLAAPPPEGTPLAEPRTREHPETLSEEVATRLAYGAEVADAASLLRAGQSVLVVCDKIVVPYLAEHVVLQAGREPRVLEAGGPEDTDGDTAPGALGMGGGAQQSLRQRLLNQLRGILRELKDGQVLVVPHLDLLGGGQDTALPNEARELIELLYGASDVVLLGFVDPSLPLPEVLAARFSTRLALEGTPRQVPIPGTGEPLPIQKALITRDEAAHFAGLDDTDMYKFLAGLNPVRLRHALRYALQRYEGRVDATVNDLRDTIRTFKAQQSSNFEIPDVQWEDIGGYEEVKEALARTLDTMDRSRTLPQEDEHLRGELTPRGFIFHGEPGTGKTLFAKAIANKFNATIQIVSGPEVTNKYVGEGERRIRELFAEGRRNAPSVIVFDEIDSIAARRTGGDDGGSRAGNAMVAQILTEMDGFRPDVQLLVVGTTNRLSLIDPALLRPARFVGFHIGLPDPQARRGIIQVHARRYRISVDGVLEALTHATDGWNGDQIRALFRDAYVGEKFENRPADAYQLGELVGQHLTARRQRLAAERREA</sequence>
<protein>
    <submittedName>
        <fullName evidence="3">Vesicle-fusing ATPase</fullName>
    </submittedName>
</protein>
<accession>A0A229TBQ2</accession>
<dbReference type="Gene3D" id="3.40.50.300">
    <property type="entry name" value="P-loop containing nucleotide triphosphate hydrolases"/>
    <property type="match status" value="1"/>
</dbReference>
<dbReference type="InterPro" id="IPR003960">
    <property type="entry name" value="ATPase_AAA_CS"/>
</dbReference>
<dbReference type="EMBL" id="NMUL01000009">
    <property type="protein sequence ID" value="OXM68672.1"/>
    <property type="molecule type" value="Genomic_DNA"/>
</dbReference>
<reference evidence="4" key="1">
    <citation type="submission" date="2017-07" db="EMBL/GenBank/DDBJ databases">
        <title>Comparative genome mining reveals phylogenetic distribution patterns of secondary metabolites in Amycolatopsis.</title>
        <authorList>
            <person name="Adamek M."/>
            <person name="Alanjary M."/>
            <person name="Sales-Ortells H."/>
            <person name="Goodfellow M."/>
            <person name="Bull A.T."/>
            <person name="Kalinowski J."/>
            <person name="Ziemert N."/>
        </authorList>
    </citation>
    <scope>NUCLEOTIDE SEQUENCE [LARGE SCALE GENOMIC DNA]</scope>
    <source>
        <strain evidence="4">H5</strain>
    </source>
</reference>
<feature type="domain" description="AAA+ ATPase" evidence="2">
    <location>
        <begin position="378"/>
        <end position="516"/>
    </location>
</feature>
<dbReference type="PROSITE" id="PS00674">
    <property type="entry name" value="AAA"/>
    <property type="match status" value="1"/>
</dbReference>
<dbReference type="PANTHER" id="PTHR23077">
    <property type="entry name" value="AAA-FAMILY ATPASE"/>
    <property type="match status" value="1"/>
</dbReference>
<dbReference type="SUPFAM" id="SSF52540">
    <property type="entry name" value="P-loop containing nucleoside triphosphate hydrolases"/>
    <property type="match status" value="1"/>
</dbReference>
<keyword evidence="1" id="KW-0067">ATP-binding</keyword>
<dbReference type="GO" id="GO:0005524">
    <property type="term" value="F:ATP binding"/>
    <property type="evidence" value="ECO:0007669"/>
    <property type="project" value="UniProtKB-KW"/>
</dbReference>
<dbReference type="Proteomes" id="UP000215199">
    <property type="component" value="Unassembled WGS sequence"/>
</dbReference>
<dbReference type="Gene3D" id="1.10.8.60">
    <property type="match status" value="1"/>
</dbReference>
<dbReference type="OrthoDB" id="9809379at2"/>
<dbReference type="GO" id="GO:0016887">
    <property type="term" value="F:ATP hydrolysis activity"/>
    <property type="evidence" value="ECO:0007669"/>
    <property type="project" value="InterPro"/>
</dbReference>
<proteinExistence type="inferred from homology"/>
<evidence type="ECO:0000313" key="3">
    <source>
        <dbReference type="EMBL" id="OXM68672.1"/>
    </source>
</evidence>
<keyword evidence="1" id="KW-0547">Nucleotide-binding</keyword>
<evidence type="ECO:0000259" key="2">
    <source>
        <dbReference type="SMART" id="SM00382"/>
    </source>
</evidence>
<dbReference type="InterPro" id="IPR003593">
    <property type="entry name" value="AAA+_ATPase"/>
</dbReference>
<dbReference type="InterPro" id="IPR003959">
    <property type="entry name" value="ATPase_AAA_core"/>
</dbReference>
<dbReference type="InterPro" id="IPR050168">
    <property type="entry name" value="AAA_ATPase_domain"/>
</dbReference>
<keyword evidence="4" id="KW-1185">Reference proteome</keyword>
<dbReference type="RefSeq" id="WP_093947432.1">
    <property type="nucleotide sequence ID" value="NZ_NMUL01000009.1"/>
</dbReference>
<gene>
    <name evidence="3" type="ORF">CF165_11310</name>
</gene>
<dbReference type="InterPro" id="IPR027417">
    <property type="entry name" value="P-loop_NTPase"/>
</dbReference>
<comment type="similarity">
    <text evidence="1">Belongs to the AAA ATPase family.</text>
</comment>